<feature type="repeat" description="Pumilio" evidence="2">
    <location>
        <begin position="674"/>
        <end position="709"/>
    </location>
</feature>
<evidence type="ECO:0000256" key="3">
    <source>
        <dbReference type="SAM" id="MobiDB-lite"/>
    </source>
</evidence>
<dbReference type="Proteomes" id="UP001165080">
    <property type="component" value="Unassembled WGS sequence"/>
</dbReference>
<feature type="region of interest" description="Disordered" evidence="3">
    <location>
        <begin position="300"/>
        <end position="325"/>
    </location>
</feature>
<dbReference type="InterPro" id="IPR033133">
    <property type="entry name" value="PUM-HD"/>
</dbReference>
<feature type="region of interest" description="Disordered" evidence="3">
    <location>
        <begin position="118"/>
        <end position="167"/>
    </location>
</feature>
<dbReference type="PROSITE" id="PS50302">
    <property type="entry name" value="PUM"/>
    <property type="match status" value="5"/>
</dbReference>
<dbReference type="Gene3D" id="1.25.10.10">
    <property type="entry name" value="Leucine-rich Repeat Variant"/>
    <property type="match status" value="1"/>
</dbReference>
<dbReference type="GO" id="GO:0003729">
    <property type="term" value="F:mRNA binding"/>
    <property type="evidence" value="ECO:0007669"/>
    <property type="project" value="TreeGrafter"/>
</dbReference>
<dbReference type="InterPro" id="IPR011989">
    <property type="entry name" value="ARM-like"/>
</dbReference>
<keyword evidence="1" id="KW-0677">Repeat</keyword>
<gene>
    <name evidence="5" type="primary">PLEST009050</name>
    <name evidence="5" type="ORF">PLESTB_000622900</name>
</gene>
<dbReference type="PANTHER" id="PTHR12537:SF12">
    <property type="entry name" value="MATERNAL PROTEIN PUMILIO"/>
    <property type="match status" value="1"/>
</dbReference>
<dbReference type="InterPro" id="IPR001313">
    <property type="entry name" value="Pumilio_RNA-bd_rpt"/>
</dbReference>
<feature type="compositionally biased region" description="Gly residues" evidence="3">
    <location>
        <begin position="301"/>
        <end position="311"/>
    </location>
</feature>
<dbReference type="EMBL" id="BRXU01000006">
    <property type="protein sequence ID" value="GLC52381.1"/>
    <property type="molecule type" value="Genomic_DNA"/>
</dbReference>
<feature type="repeat" description="Pumilio" evidence="2">
    <location>
        <begin position="601"/>
        <end position="636"/>
    </location>
</feature>
<accession>A0A9W6F1P1</accession>
<dbReference type="GO" id="GO:0005737">
    <property type="term" value="C:cytoplasm"/>
    <property type="evidence" value="ECO:0007669"/>
    <property type="project" value="TreeGrafter"/>
</dbReference>
<feature type="repeat" description="Pumilio" evidence="2">
    <location>
        <begin position="457"/>
        <end position="496"/>
    </location>
</feature>
<dbReference type="SMART" id="SM00025">
    <property type="entry name" value="Pumilio"/>
    <property type="match status" value="7"/>
</dbReference>
<evidence type="ECO:0000259" key="4">
    <source>
        <dbReference type="PROSITE" id="PS50303"/>
    </source>
</evidence>
<dbReference type="GO" id="GO:0010608">
    <property type="term" value="P:post-transcriptional regulation of gene expression"/>
    <property type="evidence" value="ECO:0007669"/>
    <property type="project" value="TreeGrafter"/>
</dbReference>
<feature type="domain" description="PUM-HD" evidence="4">
    <location>
        <begin position="435"/>
        <end position="782"/>
    </location>
</feature>
<feature type="region of interest" description="Disordered" evidence="3">
    <location>
        <begin position="244"/>
        <end position="280"/>
    </location>
</feature>
<keyword evidence="6" id="KW-1185">Reference proteome</keyword>
<name>A0A9W6F1P1_9CHLO</name>
<feature type="repeat" description="Pumilio" evidence="2">
    <location>
        <begin position="529"/>
        <end position="565"/>
    </location>
</feature>
<comment type="caution">
    <text evidence="5">The sequence shown here is derived from an EMBL/GenBank/DDBJ whole genome shotgun (WGS) entry which is preliminary data.</text>
</comment>
<feature type="repeat" description="Pumilio" evidence="2">
    <location>
        <begin position="638"/>
        <end position="673"/>
    </location>
</feature>
<protein>
    <recommendedName>
        <fullName evidence="4">PUM-HD domain-containing protein</fullName>
    </recommendedName>
</protein>
<evidence type="ECO:0000256" key="2">
    <source>
        <dbReference type="PROSITE-ProRule" id="PRU00317"/>
    </source>
</evidence>
<feature type="compositionally biased region" description="Low complexity" evidence="3">
    <location>
        <begin position="28"/>
        <end position="40"/>
    </location>
</feature>
<proteinExistence type="predicted"/>
<dbReference type="PROSITE" id="PS50303">
    <property type="entry name" value="PUM_HD"/>
    <property type="match status" value="1"/>
</dbReference>
<evidence type="ECO:0000313" key="6">
    <source>
        <dbReference type="Proteomes" id="UP001165080"/>
    </source>
</evidence>
<reference evidence="5 6" key="1">
    <citation type="journal article" date="2023" name="Commun. Biol.">
        <title>Reorganization of the ancestral sex-determining regions during the evolution of trioecy in Pleodorina starrii.</title>
        <authorList>
            <person name="Takahashi K."/>
            <person name="Suzuki S."/>
            <person name="Kawai-Toyooka H."/>
            <person name="Yamamoto K."/>
            <person name="Hamaji T."/>
            <person name="Ootsuki R."/>
            <person name="Yamaguchi H."/>
            <person name="Kawachi M."/>
            <person name="Higashiyama T."/>
            <person name="Nozaki H."/>
        </authorList>
    </citation>
    <scope>NUCLEOTIDE SEQUENCE [LARGE SCALE GENOMIC DNA]</scope>
    <source>
        <strain evidence="5 6">NIES-4479</strain>
    </source>
</reference>
<evidence type="ECO:0000313" key="5">
    <source>
        <dbReference type="EMBL" id="GLC52381.1"/>
    </source>
</evidence>
<dbReference type="PANTHER" id="PTHR12537">
    <property type="entry name" value="RNA BINDING PROTEIN PUMILIO-RELATED"/>
    <property type="match status" value="1"/>
</dbReference>
<feature type="region of interest" description="Disordered" evidence="3">
    <location>
        <begin position="1"/>
        <end position="40"/>
    </location>
</feature>
<sequence length="817" mass="85485">MLKAMSDNGALGGVQMAPPSQPPPSLPLGPTASHPAATMAAAPSPFHGAAVPLAAAAAAALLPPTQFQRYYERMIEAHGEAIAELAAATSGGGGVDSSARCSELGSIFRLAAASEAAATWENPGQQGPPPTLSWQPPSLLPPPRRLHAKPGNGSGGGDGHHQRASGVPEQCWTPLDDLRQRGLPEIEATTEALVPASNLAAQPPQPYYNHVGQYPQPGASPLSLLPPSAAAFLHMVSFDGRKAQPSCRAAPVPGSPPMSRLPLRRPPSPLRGSGSFGGSGDLRPAGRMLSHCFIQRRAAGDNGGDGAGGASSAGPSACVPPPSGAALMDKNGPAAGAAVADGGVSLSAAGLYGFETYPLDPTAALLPFCPPQGQDGVHDGQFGSLPIYFGDMSGAMPQFDDMELPHGALPAYQPVPSSNPPTPPVMCSGNNAGERGGRGVRGAIGGNGGRASTRLETLFGKLVAISCDKQGSRLIQALLSVATSEQMGRCVEELLEGIMEVACHPYGNFVVQHLMTVCGFRHKLRLCGAMAGHILDLSLDPYGCRVVQKLLEVVPEQQAAAAVAEFDGHVLRCMRDKYAHYVLCSALYHVLHHSQTFLVDALQASLPSLARHPYGCRLAQSLLQTVSEANRMRAITWDLLQDAPQLGGHEYGNYVVQMLAQVGAPAVRSALTAALAPHALRLACCRHGSPVLEAVLKYGNDADREIMLHALLLECCNSGQQARLAMALYPVIPDLTARCAANHHPGMAALLARLKEMIANPSVLLRSRAAEETPLLPAPTLLHHGTRPPPPPPHSALHRLLWEPTEPAPCGTRRHQW</sequence>
<evidence type="ECO:0000256" key="1">
    <source>
        <dbReference type="ARBA" id="ARBA00022737"/>
    </source>
</evidence>
<organism evidence="5 6">
    <name type="scientific">Pleodorina starrii</name>
    <dbReference type="NCBI Taxonomy" id="330485"/>
    <lineage>
        <taxon>Eukaryota</taxon>
        <taxon>Viridiplantae</taxon>
        <taxon>Chlorophyta</taxon>
        <taxon>core chlorophytes</taxon>
        <taxon>Chlorophyceae</taxon>
        <taxon>CS clade</taxon>
        <taxon>Chlamydomonadales</taxon>
        <taxon>Volvocaceae</taxon>
        <taxon>Pleodorina</taxon>
    </lineage>
</organism>
<dbReference type="InterPro" id="IPR016024">
    <property type="entry name" value="ARM-type_fold"/>
</dbReference>
<dbReference type="SUPFAM" id="SSF48371">
    <property type="entry name" value="ARM repeat"/>
    <property type="match status" value="1"/>
</dbReference>
<dbReference type="AlphaFoldDB" id="A0A9W6F1P1"/>
<dbReference type="Pfam" id="PF00806">
    <property type="entry name" value="PUF"/>
    <property type="match status" value="6"/>
</dbReference>